<evidence type="ECO:0000256" key="1">
    <source>
        <dbReference type="ARBA" id="ARBA00004496"/>
    </source>
</evidence>
<keyword evidence="5" id="KW-0378">Hydrolase</keyword>
<evidence type="ECO:0000313" key="8">
    <source>
        <dbReference type="Proteomes" id="UP000750197"/>
    </source>
</evidence>
<comment type="caution">
    <text evidence="7">The sequence shown here is derived from an EMBL/GenBank/DDBJ whole genome shotgun (WGS) entry which is preliminary data.</text>
</comment>
<evidence type="ECO:0000256" key="6">
    <source>
        <dbReference type="ARBA" id="ARBA00022825"/>
    </source>
</evidence>
<comment type="subcellular location">
    <subcellularLocation>
        <location evidence="1">Cytoplasm</location>
    </subcellularLocation>
</comment>
<accession>A0A8J8CD61</accession>
<feature type="non-terminal residue" evidence="7">
    <location>
        <position position="1"/>
    </location>
</feature>
<dbReference type="Gene3D" id="3.90.226.10">
    <property type="entry name" value="2-enoyl-CoA Hydratase, Chain A, domain 1"/>
    <property type="match status" value="1"/>
</dbReference>
<dbReference type="EMBL" id="JAHEAC010000042">
    <property type="protein sequence ID" value="MBX8644169.1"/>
    <property type="molecule type" value="Genomic_DNA"/>
</dbReference>
<evidence type="ECO:0000256" key="5">
    <source>
        <dbReference type="ARBA" id="ARBA00022801"/>
    </source>
</evidence>
<sequence length="64" mass="7247">QPQYAFWFKDVGWNVENYGTDPTIEVEIAPQDYRAGTDTQLERALKEVTSLLSKGEGMVDEPVI</sequence>
<dbReference type="PANTHER" id="PTHR43253">
    <property type="entry name" value="TRICORN PROTEASE HOMOLOG 2-RELATED"/>
    <property type="match status" value="1"/>
</dbReference>
<dbReference type="InterPro" id="IPR012393">
    <property type="entry name" value="Tricorn_protease"/>
</dbReference>
<name>A0A8J8CD61_9ARCH</name>
<dbReference type="AlphaFoldDB" id="A0A8J8CD61"/>
<evidence type="ECO:0000256" key="2">
    <source>
        <dbReference type="ARBA" id="ARBA00008524"/>
    </source>
</evidence>
<proteinExistence type="inferred from homology"/>
<organism evidence="7 8">
    <name type="scientific">Candidatus Sysuiplasma superficiale</name>
    <dbReference type="NCBI Taxonomy" id="2823368"/>
    <lineage>
        <taxon>Archaea</taxon>
        <taxon>Methanobacteriati</taxon>
        <taxon>Thermoplasmatota</taxon>
        <taxon>Thermoplasmata</taxon>
        <taxon>Candidatus Sysuiplasmatales</taxon>
        <taxon>Candidatus Sysuiplasmataceae</taxon>
        <taxon>Candidatus Sysuiplasma</taxon>
    </lineage>
</organism>
<keyword evidence="3" id="KW-0963">Cytoplasm</keyword>
<dbReference type="PANTHER" id="PTHR43253:SF1">
    <property type="entry name" value="TRICORN PROTEASE HOMOLOG 2-RELATED"/>
    <property type="match status" value="1"/>
</dbReference>
<dbReference type="InterPro" id="IPR029045">
    <property type="entry name" value="ClpP/crotonase-like_dom_sf"/>
</dbReference>
<gene>
    <name evidence="7" type="ORF">KIY12_05530</name>
</gene>
<dbReference type="GO" id="GO:0006508">
    <property type="term" value="P:proteolysis"/>
    <property type="evidence" value="ECO:0007669"/>
    <property type="project" value="UniProtKB-KW"/>
</dbReference>
<keyword evidence="4" id="KW-0645">Protease</keyword>
<comment type="similarity">
    <text evidence="2">Belongs to the peptidase S41B family.</text>
</comment>
<dbReference type="GO" id="GO:0008236">
    <property type="term" value="F:serine-type peptidase activity"/>
    <property type="evidence" value="ECO:0007669"/>
    <property type="project" value="UniProtKB-KW"/>
</dbReference>
<evidence type="ECO:0000256" key="3">
    <source>
        <dbReference type="ARBA" id="ARBA00022490"/>
    </source>
</evidence>
<reference evidence="7" key="1">
    <citation type="submission" date="2021-05" db="EMBL/GenBank/DDBJ databases">
        <title>Genomic insights into ecological role and evolution of a novel Thermoplasmata order Candidatus Sysuiplasmatales.</title>
        <authorList>
            <person name="Yuan Y."/>
        </authorList>
    </citation>
    <scope>NUCLEOTIDE SEQUENCE</scope>
    <source>
        <strain evidence="7">TUT19-bin139</strain>
    </source>
</reference>
<evidence type="ECO:0000256" key="4">
    <source>
        <dbReference type="ARBA" id="ARBA00022670"/>
    </source>
</evidence>
<dbReference type="Proteomes" id="UP000750197">
    <property type="component" value="Unassembled WGS sequence"/>
</dbReference>
<protein>
    <submittedName>
        <fullName evidence="7">Uncharacterized protein</fullName>
    </submittedName>
</protein>
<dbReference type="GO" id="GO:0005737">
    <property type="term" value="C:cytoplasm"/>
    <property type="evidence" value="ECO:0007669"/>
    <property type="project" value="UniProtKB-SubCell"/>
</dbReference>
<dbReference type="SUPFAM" id="SSF52096">
    <property type="entry name" value="ClpP/crotonase"/>
    <property type="match status" value="1"/>
</dbReference>
<keyword evidence="6" id="KW-0720">Serine protease</keyword>
<evidence type="ECO:0000313" key="7">
    <source>
        <dbReference type="EMBL" id="MBX8644169.1"/>
    </source>
</evidence>